<dbReference type="EMBL" id="BART01011330">
    <property type="protein sequence ID" value="GAG83674.1"/>
    <property type="molecule type" value="Genomic_DNA"/>
</dbReference>
<proteinExistence type="predicted"/>
<evidence type="ECO:0000259" key="1">
    <source>
        <dbReference type="Pfam" id="PF03496"/>
    </source>
</evidence>
<dbReference type="SUPFAM" id="SSF56399">
    <property type="entry name" value="ADP-ribosylation"/>
    <property type="match status" value="1"/>
</dbReference>
<gene>
    <name evidence="2" type="ORF">S01H4_24185</name>
</gene>
<dbReference type="Pfam" id="PF03496">
    <property type="entry name" value="ADPrib_exo_Tox"/>
    <property type="match status" value="1"/>
</dbReference>
<sequence>IPGRRVRAARLAPLLTTAKQLEETLLKLPGWSGVSYRGVLYKSVAARDAYYARFKVGQVFTMKAFQSTSRLRWRAVSFMRVPKESLLLHIKGKSGRSISKYAKYPKEQEVLFLKGSTFNVTKIKGNEIWLEEL</sequence>
<dbReference type="PROSITE" id="PS51996">
    <property type="entry name" value="TR_MART"/>
    <property type="match status" value="1"/>
</dbReference>
<feature type="domain" description="ADP ribosyltransferase" evidence="1">
    <location>
        <begin position="56"/>
        <end position="125"/>
    </location>
</feature>
<organism evidence="2">
    <name type="scientific">marine sediment metagenome</name>
    <dbReference type="NCBI Taxonomy" id="412755"/>
    <lineage>
        <taxon>unclassified sequences</taxon>
        <taxon>metagenomes</taxon>
        <taxon>ecological metagenomes</taxon>
    </lineage>
</organism>
<comment type="caution">
    <text evidence="2">The sequence shown here is derived from an EMBL/GenBank/DDBJ whole genome shotgun (WGS) entry which is preliminary data.</text>
</comment>
<dbReference type="AlphaFoldDB" id="X1AM37"/>
<name>X1AM37_9ZZZZ</name>
<dbReference type="InterPro" id="IPR003540">
    <property type="entry name" value="ADP-ribosyltransferase"/>
</dbReference>
<evidence type="ECO:0000313" key="2">
    <source>
        <dbReference type="EMBL" id="GAG83674.1"/>
    </source>
</evidence>
<protein>
    <recommendedName>
        <fullName evidence="1">ADP ribosyltransferase domain-containing protein</fullName>
    </recommendedName>
</protein>
<dbReference type="GO" id="GO:0005576">
    <property type="term" value="C:extracellular region"/>
    <property type="evidence" value="ECO:0007669"/>
    <property type="project" value="InterPro"/>
</dbReference>
<accession>X1AM37</accession>
<reference evidence="2" key="1">
    <citation type="journal article" date="2014" name="Front. Microbiol.">
        <title>High frequency of phylogenetically diverse reductive dehalogenase-homologous genes in deep subseafloor sedimentary metagenomes.</title>
        <authorList>
            <person name="Kawai M."/>
            <person name="Futagami T."/>
            <person name="Toyoda A."/>
            <person name="Takaki Y."/>
            <person name="Nishi S."/>
            <person name="Hori S."/>
            <person name="Arai W."/>
            <person name="Tsubouchi T."/>
            <person name="Morono Y."/>
            <person name="Uchiyama I."/>
            <person name="Ito T."/>
            <person name="Fujiyama A."/>
            <person name="Inagaki F."/>
            <person name="Takami H."/>
        </authorList>
    </citation>
    <scope>NUCLEOTIDE SEQUENCE</scope>
    <source>
        <strain evidence="2">Expedition CK06-06</strain>
    </source>
</reference>
<feature type="non-terminal residue" evidence="2">
    <location>
        <position position="1"/>
    </location>
</feature>
<dbReference type="Gene3D" id="3.90.176.10">
    <property type="entry name" value="Toxin ADP-ribosyltransferase, Chain A, domain 1"/>
    <property type="match status" value="1"/>
</dbReference>